<evidence type="ECO:0000256" key="5">
    <source>
        <dbReference type="ARBA" id="ARBA00023125"/>
    </source>
</evidence>
<evidence type="ECO:0000256" key="2">
    <source>
        <dbReference type="ARBA" id="ARBA00022553"/>
    </source>
</evidence>
<dbReference type="Gene3D" id="2.40.50.1020">
    <property type="entry name" value="LytTr DNA-binding domain"/>
    <property type="match status" value="1"/>
</dbReference>
<dbReference type="PROSITE" id="PS50110">
    <property type="entry name" value="RESPONSE_REGULATORY"/>
    <property type="match status" value="1"/>
</dbReference>
<dbReference type="Proteomes" id="UP000515823">
    <property type="component" value="Chromosome"/>
</dbReference>
<dbReference type="GO" id="GO:0000976">
    <property type="term" value="F:transcription cis-regulatory region binding"/>
    <property type="evidence" value="ECO:0007669"/>
    <property type="project" value="TreeGrafter"/>
</dbReference>
<dbReference type="PANTHER" id="PTHR48111:SF1">
    <property type="entry name" value="TWO-COMPONENT RESPONSE REGULATOR ORR33"/>
    <property type="match status" value="1"/>
</dbReference>
<dbReference type="Pfam" id="PF00072">
    <property type="entry name" value="Response_reg"/>
    <property type="match status" value="1"/>
</dbReference>
<dbReference type="GO" id="GO:0000156">
    <property type="term" value="F:phosphorelay response regulator activity"/>
    <property type="evidence" value="ECO:0007669"/>
    <property type="project" value="TreeGrafter"/>
</dbReference>
<proteinExistence type="predicted"/>
<evidence type="ECO:0000313" key="12">
    <source>
        <dbReference type="Proteomes" id="UP000515823"/>
    </source>
</evidence>
<evidence type="ECO:0000256" key="7">
    <source>
        <dbReference type="ARBA" id="ARBA00024867"/>
    </source>
</evidence>
<keyword evidence="12" id="KW-1185">Reference proteome</keyword>
<evidence type="ECO:0000256" key="6">
    <source>
        <dbReference type="ARBA" id="ARBA00023163"/>
    </source>
</evidence>
<dbReference type="PANTHER" id="PTHR48111">
    <property type="entry name" value="REGULATOR OF RPOS"/>
    <property type="match status" value="1"/>
</dbReference>
<protein>
    <recommendedName>
        <fullName evidence="1">Stage 0 sporulation protein A homolog</fullName>
    </recommendedName>
</protein>
<dbReference type="AlphaFoldDB" id="A0A7G9G4Q0"/>
<dbReference type="GO" id="GO:0032993">
    <property type="term" value="C:protein-DNA complex"/>
    <property type="evidence" value="ECO:0007669"/>
    <property type="project" value="TreeGrafter"/>
</dbReference>
<keyword evidence="5" id="KW-0238">DNA-binding</keyword>
<dbReference type="RefSeq" id="WP_249303023.1">
    <property type="nucleotide sequence ID" value="NZ_CP060634.1"/>
</dbReference>
<evidence type="ECO:0000256" key="4">
    <source>
        <dbReference type="ARBA" id="ARBA00023015"/>
    </source>
</evidence>
<evidence type="ECO:0000313" key="11">
    <source>
        <dbReference type="EMBL" id="QNM05782.1"/>
    </source>
</evidence>
<keyword evidence="3" id="KW-0902">Two-component regulatory system</keyword>
<gene>
    <name evidence="11" type="ORF">H9Q78_00995</name>
</gene>
<dbReference type="InterPro" id="IPR011006">
    <property type="entry name" value="CheY-like_superfamily"/>
</dbReference>
<dbReference type="SMART" id="SM00448">
    <property type="entry name" value="REC"/>
    <property type="match status" value="1"/>
</dbReference>
<keyword evidence="2 8" id="KW-0597">Phosphoprotein</keyword>
<feature type="domain" description="Response regulatory" evidence="9">
    <location>
        <begin position="2"/>
        <end position="122"/>
    </location>
</feature>
<keyword evidence="4" id="KW-0805">Transcription regulation</keyword>
<dbReference type="InterPro" id="IPR039420">
    <property type="entry name" value="WalR-like"/>
</dbReference>
<name>A0A7G9G4Q0_9FIRM</name>
<feature type="domain" description="HTH LytTR-type" evidence="10">
    <location>
        <begin position="135"/>
        <end position="229"/>
    </location>
</feature>
<accession>A0A7G9G4Q0</accession>
<dbReference type="EMBL" id="CP060634">
    <property type="protein sequence ID" value="QNM05782.1"/>
    <property type="molecule type" value="Genomic_DNA"/>
</dbReference>
<dbReference type="Pfam" id="PF04397">
    <property type="entry name" value="LytTR"/>
    <property type="match status" value="1"/>
</dbReference>
<evidence type="ECO:0000259" key="10">
    <source>
        <dbReference type="PROSITE" id="PS50930"/>
    </source>
</evidence>
<reference evidence="11 12" key="1">
    <citation type="submission" date="2020-08" db="EMBL/GenBank/DDBJ databases">
        <authorList>
            <person name="Liu C."/>
            <person name="Sun Q."/>
        </authorList>
    </citation>
    <scope>NUCLEOTIDE SEQUENCE [LARGE SCALE GENOMIC DNA]</scope>
    <source>
        <strain evidence="11 12">NSJ-38</strain>
    </source>
</reference>
<dbReference type="GO" id="GO:0005829">
    <property type="term" value="C:cytosol"/>
    <property type="evidence" value="ECO:0007669"/>
    <property type="project" value="TreeGrafter"/>
</dbReference>
<organism evidence="11 12">
    <name type="scientific">Qiania dongpingensis</name>
    <dbReference type="NCBI Taxonomy" id="2763669"/>
    <lineage>
        <taxon>Bacteria</taxon>
        <taxon>Bacillati</taxon>
        <taxon>Bacillota</taxon>
        <taxon>Clostridia</taxon>
        <taxon>Lachnospirales</taxon>
        <taxon>Lachnospiraceae</taxon>
        <taxon>Qiania</taxon>
    </lineage>
</organism>
<evidence type="ECO:0000256" key="3">
    <source>
        <dbReference type="ARBA" id="ARBA00023012"/>
    </source>
</evidence>
<evidence type="ECO:0000256" key="8">
    <source>
        <dbReference type="PROSITE-ProRule" id="PRU00169"/>
    </source>
</evidence>
<dbReference type="PROSITE" id="PS50930">
    <property type="entry name" value="HTH_LYTTR"/>
    <property type="match status" value="1"/>
</dbReference>
<feature type="modified residue" description="4-aspartylphosphate" evidence="8">
    <location>
        <position position="59"/>
    </location>
</feature>
<comment type="function">
    <text evidence="7">May play the central regulatory role in sporulation. It may be an element of the effector pathway responsible for the activation of sporulation genes in response to nutritional stress. Spo0A may act in concert with spo0H (a sigma factor) to control the expression of some genes that are critical to the sporulation process.</text>
</comment>
<dbReference type="SUPFAM" id="SSF52172">
    <property type="entry name" value="CheY-like"/>
    <property type="match status" value="1"/>
</dbReference>
<dbReference type="KEGG" id="qdo:H9Q78_00995"/>
<evidence type="ECO:0000259" key="9">
    <source>
        <dbReference type="PROSITE" id="PS50110"/>
    </source>
</evidence>
<dbReference type="GO" id="GO:0006355">
    <property type="term" value="P:regulation of DNA-templated transcription"/>
    <property type="evidence" value="ECO:0007669"/>
    <property type="project" value="TreeGrafter"/>
</dbReference>
<dbReference type="Gene3D" id="3.40.50.2300">
    <property type="match status" value="1"/>
</dbReference>
<dbReference type="InterPro" id="IPR007492">
    <property type="entry name" value="LytTR_DNA-bd_dom"/>
</dbReference>
<dbReference type="SMART" id="SM00850">
    <property type="entry name" value="LytTR"/>
    <property type="match status" value="1"/>
</dbReference>
<evidence type="ECO:0000256" key="1">
    <source>
        <dbReference type="ARBA" id="ARBA00018672"/>
    </source>
</evidence>
<sequence>MKIAIIDDVLECRSEIQLCLHRFFSDHYEDESLCVTEFSGGEDFLSAFQKAAYDLIFIDQYMQGFSGIDTARQIRQRDDLVTLVFITTSRDHAIESYQVRAGGYMLKPFSYEAFEQTMLLLGIARLRNARFICVQDEKILLREIFWCDMDGHYVQIHTRQRGILRFRVPFGLVADKLLAYPQFLTCYKGGIVNLDHVERINDLDFLLINGEKVLFSKRDKKKIKSDYHTYLFQKAREEGLL</sequence>
<keyword evidence="6" id="KW-0804">Transcription</keyword>
<dbReference type="InterPro" id="IPR001789">
    <property type="entry name" value="Sig_transdc_resp-reg_receiver"/>
</dbReference>